<name>A0A2H3CKH5_ARMGA</name>
<evidence type="ECO:0000313" key="2">
    <source>
        <dbReference type="Proteomes" id="UP000217790"/>
    </source>
</evidence>
<dbReference type="OrthoDB" id="3254954at2759"/>
<organism evidence="1 2">
    <name type="scientific">Armillaria gallica</name>
    <name type="common">Bulbous honey fungus</name>
    <name type="synonym">Armillaria bulbosa</name>
    <dbReference type="NCBI Taxonomy" id="47427"/>
    <lineage>
        <taxon>Eukaryota</taxon>
        <taxon>Fungi</taxon>
        <taxon>Dikarya</taxon>
        <taxon>Basidiomycota</taxon>
        <taxon>Agaricomycotina</taxon>
        <taxon>Agaricomycetes</taxon>
        <taxon>Agaricomycetidae</taxon>
        <taxon>Agaricales</taxon>
        <taxon>Marasmiineae</taxon>
        <taxon>Physalacriaceae</taxon>
        <taxon>Armillaria</taxon>
    </lineage>
</organism>
<dbReference type="Proteomes" id="UP000217790">
    <property type="component" value="Unassembled WGS sequence"/>
</dbReference>
<accession>A0A2H3CKH5</accession>
<sequence length="254" mass="29645">MPDERLESDQHYHSPPVVEPAVCPNNEGSYNPCSSIIVEAPLTSHEECQPTSSKVLIEDLVTDVDDDQHDQDYHVELMHTPTNEETVRFWDRPTPNPQFEWPGDHHMLTEWNMVISEMWEIDPNSKGSLFNYPEMLLMDDPEQDINNRLSFIVPTSAIKSEGPYEFTVAMYPDERRRDFIHNNLFIAPDPGAEFEARIHWYNEYEELLQGVPEGMPPWRVVNHEILLIDDSQKYHYHLPRCPNALKSEFDKKVA</sequence>
<dbReference type="AlphaFoldDB" id="A0A2H3CKH5"/>
<evidence type="ECO:0000313" key="1">
    <source>
        <dbReference type="EMBL" id="PBK81854.1"/>
    </source>
</evidence>
<dbReference type="InParanoid" id="A0A2H3CKH5"/>
<reference evidence="2" key="1">
    <citation type="journal article" date="2017" name="Nat. Ecol. Evol.">
        <title>Genome expansion and lineage-specific genetic innovations in the forest pathogenic fungi Armillaria.</title>
        <authorList>
            <person name="Sipos G."/>
            <person name="Prasanna A.N."/>
            <person name="Walter M.C."/>
            <person name="O'Connor E."/>
            <person name="Balint B."/>
            <person name="Krizsan K."/>
            <person name="Kiss B."/>
            <person name="Hess J."/>
            <person name="Varga T."/>
            <person name="Slot J."/>
            <person name="Riley R."/>
            <person name="Boka B."/>
            <person name="Rigling D."/>
            <person name="Barry K."/>
            <person name="Lee J."/>
            <person name="Mihaltcheva S."/>
            <person name="LaButti K."/>
            <person name="Lipzen A."/>
            <person name="Waldron R."/>
            <person name="Moloney N.M."/>
            <person name="Sperisen C."/>
            <person name="Kredics L."/>
            <person name="Vagvoelgyi C."/>
            <person name="Patrignani A."/>
            <person name="Fitzpatrick D."/>
            <person name="Nagy I."/>
            <person name="Doyle S."/>
            <person name="Anderson J.B."/>
            <person name="Grigoriev I.V."/>
            <person name="Gueldener U."/>
            <person name="Muensterkoetter M."/>
            <person name="Nagy L.G."/>
        </authorList>
    </citation>
    <scope>NUCLEOTIDE SEQUENCE [LARGE SCALE GENOMIC DNA]</scope>
    <source>
        <strain evidence="2">Ar21-2</strain>
    </source>
</reference>
<proteinExistence type="predicted"/>
<keyword evidence="2" id="KW-1185">Reference proteome</keyword>
<gene>
    <name evidence="1" type="ORF">ARMGADRAFT_1039054</name>
</gene>
<dbReference type="EMBL" id="KZ293724">
    <property type="protein sequence ID" value="PBK81854.1"/>
    <property type="molecule type" value="Genomic_DNA"/>
</dbReference>
<protein>
    <submittedName>
        <fullName evidence="1">Uncharacterized protein</fullName>
    </submittedName>
</protein>
<dbReference type="STRING" id="47427.A0A2H3CKH5"/>